<keyword evidence="1" id="KW-0862">Zinc</keyword>
<organism evidence="8 9">
    <name type="scientific">Seiridium unicorne</name>
    <dbReference type="NCBI Taxonomy" id="138068"/>
    <lineage>
        <taxon>Eukaryota</taxon>
        <taxon>Fungi</taxon>
        <taxon>Dikarya</taxon>
        <taxon>Ascomycota</taxon>
        <taxon>Pezizomycotina</taxon>
        <taxon>Sordariomycetes</taxon>
        <taxon>Xylariomycetidae</taxon>
        <taxon>Amphisphaeriales</taxon>
        <taxon>Sporocadaceae</taxon>
        <taxon>Seiridium</taxon>
    </lineage>
</organism>
<feature type="compositionally biased region" description="Polar residues" evidence="6">
    <location>
        <begin position="619"/>
        <end position="635"/>
    </location>
</feature>
<gene>
    <name evidence="8" type="ORF">SUNI508_03432</name>
</gene>
<dbReference type="Pfam" id="PF04082">
    <property type="entry name" value="Fungal_trans"/>
    <property type="match status" value="1"/>
</dbReference>
<dbReference type="PANTHER" id="PTHR47171:SF4">
    <property type="entry name" value="ACETAMIDASE REGULATORY PROTEIN"/>
    <property type="match status" value="1"/>
</dbReference>
<dbReference type="InterPro" id="IPR052073">
    <property type="entry name" value="Amide_Lactam_Regulators"/>
</dbReference>
<sequence length="698" mass="77947">MQNIVVAVILKSQSPWERWKLYAEVSRRGLPVEDATIESAPLGQPCTGCRSARVECVAHEKRRRNRGSPRNPSTTLPSLLPAHSSGHNQASDTRVVDDVQTETWDTSPTTSVASSTELVYDVVQDATERVDADTDDGDEVDQAAATLSSMQDAGVQRHLVEMLSQEDIDNRVIQKGVRIVYVGQEFSNINYLIRHRARNQAVHHFPANQISRQYTSHHLDTIPKEAFHLPSPAVVDDLLANYFLLVNPGFPILDEETFMRQYRSRDPQDPPSLLVLQAVLLVGSHVSRERPDRDELKSAFFRRAKMLFDARFEWNRDVVVQAALLLTWHSEGVEDVGANSYHWVSVAVRTAFGLGMHRDCGPSTLVPQDRRIWKRLWWILVQFDVLVTLSYGRPQAINLDDADVPLLTPQDFDGLGGNVNADFVVHHAELCAIMSRVLRERFGLHVGVSRKCAAIEQADQSLAHWATNLPPSLRHGPSTGGLPLWPTMLHISYNNFLILLHRPAPRLVTARAVQTEDISICSSAAATLVSLFENLLVGNELRCVSVFAVNALFTTLIQLSAEMRVKNPVLGANASSKFDSALEVLRSLSEFWLNAEIIQRLFEDSSERLQQELQIGKKTAQSSQDSGLGTDVTDSPANLPESHAHVIQWPQIEAVAQPEGLSNLGPPSEQLDWTYLYWENSGFNYMSPFADIGFCRPT</sequence>
<reference evidence="8 9" key="1">
    <citation type="journal article" date="2024" name="J. Plant Pathol.">
        <title>Sequence and assembly of the genome of Seiridium unicorne, isolate CBS 538.82, causal agent of cypress canker disease.</title>
        <authorList>
            <person name="Scali E."/>
            <person name="Rocca G.D."/>
            <person name="Danti R."/>
            <person name="Garbelotto M."/>
            <person name="Barberini S."/>
            <person name="Baroncelli R."/>
            <person name="Emiliani G."/>
        </authorList>
    </citation>
    <scope>NUCLEOTIDE SEQUENCE [LARGE SCALE GENOMIC DNA]</scope>
    <source>
        <strain evidence="8 9">BM-138-508</strain>
    </source>
</reference>
<evidence type="ECO:0000256" key="1">
    <source>
        <dbReference type="ARBA" id="ARBA00022833"/>
    </source>
</evidence>
<dbReference type="EMBL" id="JARVKF010000035">
    <property type="protein sequence ID" value="KAK9424556.1"/>
    <property type="molecule type" value="Genomic_DNA"/>
</dbReference>
<dbReference type="CDD" id="cd12148">
    <property type="entry name" value="fungal_TF_MHR"/>
    <property type="match status" value="1"/>
</dbReference>
<accession>A0ABR2VDF8</accession>
<evidence type="ECO:0000256" key="4">
    <source>
        <dbReference type="ARBA" id="ARBA00023163"/>
    </source>
</evidence>
<dbReference type="InterPro" id="IPR007219">
    <property type="entry name" value="XnlR_reg_dom"/>
</dbReference>
<dbReference type="Proteomes" id="UP001408356">
    <property type="component" value="Unassembled WGS sequence"/>
</dbReference>
<dbReference type="PANTHER" id="PTHR47171">
    <property type="entry name" value="FARA-RELATED"/>
    <property type="match status" value="1"/>
</dbReference>
<proteinExistence type="predicted"/>
<evidence type="ECO:0000259" key="7">
    <source>
        <dbReference type="SMART" id="SM00906"/>
    </source>
</evidence>
<comment type="caution">
    <text evidence="8">The sequence shown here is derived from an EMBL/GenBank/DDBJ whole genome shotgun (WGS) entry which is preliminary data.</text>
</comment>
<keyword evidence="9" id="KW-1185">Reference proteome</keyword>
<evidence type="ECO:0000313" key="8">
    <source>
        <dbReference type="EMBL" id="KAK9424556.1"/>
    </source>
</evidence>
<dbReference type="SMART" id="SM00906">
    <property type="entry name" value="Fungal_trans"/>
    <property type="match status" value="1"/>
</dbReference>
<keyword evidence="5" id="KW-0539">Nucleus</keyword>
<evidence type="ECO:0000256" key="5">
    <source>
        <dbReference type="ARBA" id="ARBA00023242"/>
    </source>
</evidence>
<evidence type="ECO:0000256" key="3">
    <source>
        <dbReference type="ARBA" id="ARBA00023125"/>
    </source>
</evidence>
<name>A0ABR2VDF8_9PEZI</name>
<feature type="compositionally biased region" description="Polar residues" evidence="6">
    <location>
        <begin position="101"/>
        <end position="111"/>
    </location>
</feature>
<feature type="domain" description="Xylanolytic transcriptional activator regulatory" evidence="7">
    <location>
        <begin position="340"/>
        <end position="413"/>
    </location>
</feature>
<feature type="region of interest" description="Disordered" evidence="6">
    <location>
        <begin position="615"/>
        <end position="635"/>
    </location>
</feature>
<protein>
    <submittedName>
        <fullName evidence="8">Acetamidase regulatory protein</fullName>
    </submittedName>
</protein>
<evidence type="ECO:0000256" key="2">
    <source>
        <dbReference type="ARBA" id="ARBA00023015"/>
    </source>
</evidence>
<evidence type="ECO:0000256" key="6">
    <source>
        <dbReference type="SAM" id="MobiDB-lite"/>
    </source>
</evidence>
<keyword evidence="3" id="KW-0238">DNA-binding</keyword>
<keyword evidence="2" id="KW-0805">Transcription regulation</keyword>
<evidence type="ECO:0000313" key="9">
    <source>
        <dbReference type="Proteomes" id="UP001408356"/>
    </source>
</evidence>
<feature type="region of interest" description="Disordered" evidence="6">
    <location>
        <begin position="59"/>
        <end position="111"/>
    </location>
</feature>
<keyword evidence="4" id="KW-0804">Transcription</keyword>